<gene>
    <name evidence="5" type="ORF">SAMN05421810_10113</name>
</gene>
<dbReference type="Pfam" id="PF02470">
    <property type="entry name" value="MlaD"/>
    <property type="match status" value="1"/>
</dbReference>
<dbReference type="EMBL" id="FOWW01000001">
    <property type="protein sequence ID" value="SFO80680.1"/>
    <property type="molecule type" value="Genomic_DNA"/>
</dbReference>
<proteinExistence type="predicted"/>
<sequence>MHAAEGRHAVIDTRLGDRIARLTVVLVVLALVTAAGLWWIFSGDGSKRVTAYFIRAVGVYAGSDVRVLGVRVGEVESVTPRGAEVEVVLRVAGDVPVAATTGAVVIAPSVVADRYVQLSELSRGGPRIADGAIIPAARTATPVELDELYASLNDIAVALGPDGANAGGALSELLDVGAANLAGNGRAISDTLRDFADLSRTLGENRDDLFGTIDELSRFTAMLAGNDSQVARVNQQLASVWRTLAADREELAAALDTLGRALGEVQAFVRDHRELIRSNVDKLAGTTQALVDQRGSLAEALDTIPLAGSNVLNAFDPESRTLQGRTLIDYFMDPDEACPVPLVTTGTCPPDGTEPNAAPAPSAPSAPPLPLPAAGPVVATEGGSR</sequence>
<dbReference type="PANTHER" id="PTHR33371">
    <property type="entry name" value="INTERMEMBRANE PHOSPHOLIPID TRANSPORT SYSTEM BINDING PROTEIN MLAD-RELATED"/>
    <property type="match status" value="1"/>
</dbReference>
<feature type="domain" description="Mce/MlaD" evidence="3">
    <location>
        <begin position="46"/>
        <end position="119"/>
    </location>
</feature>
<feature type="domain" description="Mammalian cell entry C-terminal" evidence="4">
    <location>
        <begin position="126"/>
        <end position="303"/>
    </location>
</feature>
<reference evidence="6" key="1">
    <citation type="submission" date="2016-10" db="EMBL/GenBank/DDBJ databases">
        <authorList>
            <person name="Varghese N."/>
            <person name="Submissions S."/>
        </authorList>
    </citation>
    <scope>NUCLEOTIDE SEQUENCE [LARGE SCALE GENOMIC DNA]</scope>
    <source>
        <strain evidence="6">CGMCC 4.5579</strain>
    </source>
</reference>
<dbReference type="AlphaFoldDB" id="A0A1I5K6M4"/>
<organism evidence="5 6">
    <name type="scientific">Amycolatopsis arida</name>
    <dbReference type="NCBI Taxonomy" id="587909"/>
    <lineage>
        <taxon>Bacteria</taxon>
        <taxon>Bacillati</taxon>
        <taxon>Actinomycetota</taxon>
        <taxon>Actinomycetes</taxon>
        <taxon>Pseudonocardiales</taxon>
        <taxon>Pseudonocardiaceae</taxon>
        <taxon>Amycolatopsis</taxon>
    </lineage>
</organism>
<keyword evidence="2" id="KW-1133">Transmembrane helix</keyword>
<dbReference type="GO" id="GO:0005576">
    <property type="term" value="C:extracellular region"/>
    <property type="evidence" value="ECO:0007669"/>
    <property type="project" value="TreeGrafter"/>
</dbReference>
<evidence type="ECO:0000256" key="1">
    <source>
        <dbReference type="SAM" id="MobiDB-lite"/>
    </source>
</evidence>
<dbReference type="InterPro" id="IPR024516">
    <property type="entry name" value="Mce_C"/>
</dbReference>
<evidence type="ECO:0000256" key="2">
    <source>
        <dbReference type="SAM" id="Phobius"/>
    </source>
</evidence>
<keyword evidence="2" id="KW-0812">Transmembrane</keyword>
<feature type="transmembrane region" description="Helical" evidence="2">
    <location>
        <begin position="20"/>
        <end position="41"/>
    </location>
</feature>
<name>A0A1I5K6M4_9PSEU</name>
<keyword evidence="2" id="KW-0472">Membrane</keyword>
<dbReference type="InterPro" id="IPR003399">
    <property type="entry name" value="Mce/MlaD"/>
</dbReference>
<evidence type="ECO:0000313" key="6">
    <source>
        <dbReference type="Proteomes" id="UP000198727"/>
    </source>
</evidence>
<accession>A0A1I5K6M4</accession>
<feature type="compositionally biased region" description="Pro residues" evidence="1">
    <location>
        <begin position="361"/>
        <end position="373"/>
    </location>
</feature>
<feature type="region of interest" description="Disordered" evidence="1">
    <location>
        <begin position="344"/>
        <end position="385"/>
    </location>
</feature>
<dbReference type="STRING" id="587909.SAMN05421810_10113"/>
<dbReference type="Proteomes" id="UP000198727">
    <property type="component" value="Unassembled WGS sequence"/>
</dbReference>
<keyword evidence="6" id="KW-1185">Reference proteome</keyword>
<evidence type="ECO:0000313" key="5">
    <source>
        <dbReference type="EMBL" id="SFO80680.1"/>
    </source>
</evidence>
<evidence type="ECO:0000259" key="4">
    <source>
        <dbReference type="Pfam" id="PF11887"/>
    </source>
</evidence>
<dbReference type="Pfam" id="PF11887">
    <property type="entry name" value="Mce4_CUP1"/>
    <property type="match status" value="1"/>
</dbReference>
<dbReference type="NCBIfam" id="TIGR00996">
    <property type="entry name" value="Mtu_fam_mce"/>
    <property type="match status" value="1"/>
</dbReference>
<evidence type="ECO:0000259" key="3">
    <source>
        <dbReference type="Pfam" id="PF02470"/>
    </source>
</evidence>
<dbReference type="InterPro" id="IPR052336">
    <property type="entry name" value="MlaD_Phospholipid_Transporter"/>
</dbReference>
<dbReference type="PANTHER" id="PTHR33371:SF4">
    <property type="entry name" value="INTERMEMBRANE PHOSPHOLIPID TRANSPORT SYSTEM BINDING PROTEIN MLAD"/>
    <property type="match status" value="1"/>
</dbReference>
<protein>
    <submittedName>
        <fullName evidence="5">Virulence factor Mce family protein</fullName>
    </submittedName>
</protein>
<dbReference type="InterPro" id="IPR005693">
    <property type="entry name" value="Mce"/>
</dbReference>